<dbReference type="Pfam" id="PF00128">
    <property type="entry name" value="Alpha-amylase"/>
    <property type="match status" value="1"/>
</dbReference>
<dbReference type="SMART" id="SM00642">
    <property type="entry name" value="Aamy"/>
    <property type="match status" value="1"/>
</dbReference>
<keyword evidence="6" id="KW-1185">Reference proteome</keyword>
<dbReference type="eggNOG" id="KOG0471">
    <property type="taxonomic scope" value="Eukaryota"/>
</dbReference>
<dbReference type="InterPro" id="IPR006047">
    <property type="entry name" value="GH13_cat_dom"/>
</dbReference>
<dbReference type="GO" id="GO:0016798">
    <property type="term" value="F:hydrolase activity, acting on glycosyl bonds"/>
    <property type="evidence" value="ECO:0007669"/>
    <property type="project" value="UniProtKB-KW"/>
</dbReference>
<evidence type="ECO:0000313" key="5">
    <source>
        <dbReference type="EMBL" id="EEH55026.1"/>
    </source>
</evidence>
<dbReference type="SUPFAM" id="SSF51445">
    <property type="entry name" value="(Trans)glycosidases"/>
    <property type="match status" value="1"/>
</dbReference>
<dbReference type="InterPro" id="IPR013784">
    <property type="entry name" value="Carb-bd-like_fold"/>
</dbReference>
<organism evidence="6">
    <name type="scientific">Micromonas pusilla (strain CCMP1545)</name>
    <name type="common">Picoplanktonic green alga</name>
    <dbReference type="NCBI Taxonomy" id="564608"/>
    <lineage>
        <taxon>Eukaryota</taxon>
        <taxon>Viridiplantae</taxon>
        <taxon>Chlorophyta</taxon>
        <taxon>Mamiellophyceae</taxon>
        <taxon>Mamiellales</taxon>
        <taxon>Mamiellaceae</taxon>
        <taxon>Micromonas</taxon>
    </lineage>
</organism>
<dbReference type="OrthoDB" id="529758at2759"/>
<gene>
    <name evidence="5" type="ORF">MICPUCDRAFT_34447</name>
</gene>
<evidence type="ECO:0000256" key="3">
    <source>
        <dbReference type="ARBA" id="ARBA00023295"/>
    </source>
</evidence>
<dbReference type="InterPro" id="IPR002044">
    <property type="entry name" value="CBM20"/>
</dbReference>
<dbReference type="Proteomes" id="UP000001876">
    <property type="component" value="Unassembled WGS sequence"/>
</dbReference>
<dbReference type="STRING" id="564608.C1MYC2"/>
<dbReference type="GeneID" id="9685989"/>
<keyword evidence="2" id="KW-0106">Calcium</keyword>
<accession>C1MYC2</accession>
<evidence type="ECO:0000259" key="4">
    <source>
        <dbReference type="PROSITE" id="PS51166"/>
    </source>
</evidence>
<sequence>METNFGDHLAIVGKHPLLGEWVPSKGVPMDWVEGTRWTATVYLPEFSLLQYKYVVRQGWNPNGEARWQGGPDRIVATGNHHTEQSIRDVWTDGDWGAENPTCKALNAAIAAFDEVRPGDLGYGAESSTIKNTATLPEWARNAVFYQIFPLGYFGAPTVNDQKSKVAPRLKQIREHYKHLEELGVDAVYFSPLFESGTHGYDTFDYFEIDRRLGDVKLFKQIVKELHEHGIKVVLDGVFNHTGTGHFAFKDLTINGPNSQYAGWYHLGARKADFEGYCVVDDMSDSGFSYDCWEGHPVLPRLNLENHDVKQHIFDVARFWVDEVGIDGWRLDVAHEIEPDFWREFRAVCDNTRLGKDCLLVGEMIHGNYNYWVGDDRLHSGTNYQMSHATWFSLNDRNYEYFYNALLRENCLFSGLTLVNFLGNHDVPRVASNITNPKHYLHAMVVLLLMKGIPCLYYGDEFGMEGTPADGTDEHSGGDDAMRRPMLDCAKPATWPAVGVSRVALNKKLIKIRREHPVFGIDGTQDIEDIQLLSNDQIIVTRYVKETDPKTKKEEVTAVGCLVFNC</sequence>
<evidence type="ECO:0000313" key="6">
    <source>
        <dbReference type="Proteomes" id="UP000001876"/>
    </source>
</evidence>
<dbReference type="EMBL" id="GG663742">
    <property type="protein sequence ID" value="EEH55026.1"/>
    <property type="molecule type" value="Genomic_DNA"/>
</dbReference>
<keyword evidence="1 5" id="KW-0378">Hydrolase</keyword>
<dbReference type="PANTHER" id="PTHR10357:SF210">
    <property type="entry name" value="MALTODEXTRIN GLUCOSIDASE"/>
    <property type="match status" value="1"/>
</dbReference>
<dbReference type="InterPro" id="IPR017853">
    <property type="entry name" value="GH"/>
</dbReference>
<proteinExistence type="predicted"/>
<keyword evidence="3" id="KW-0326">Glycosidase</keyword>
<reference evidence="5 6" key="1">
    <citation type="journal article" date="2009" name="Science">
        <title>Green evolution and dynamic adaptations revealed by genomes of the marine picoeukaryotes Micromonas.</title>
        <authorList>
            <person name="Worden A.Z."/>
            <person name="Lee J.H."/>
            <person name="Mock T."/>
            <person name="Rouze P."/>
            <person name="Simmons M.P."/>
            <person name="Aerts A.L."/>
            <person name="Allen A.E."/>
            <person name="Cuvelier M.L."/>
            <person name="Derelle E."/>
            <person name="Everett M.V."/>
            <person name="Foulon E."/>
            <person name="Grimwood J."/>
            <person name="Gundlach H."/>
            <person name="Henrissat B."/>
            <person name="Napoli C."/>
            <person name="McDonald S.M."/>
            <person name="Parker M.S."/>
            <person name="Rombauts S."/>
            <person name="Salamov A."/>
            <person name="Von Dassow P."/>
            <person name="Badger J.H."/>
            <person name="Coutinho P.M."/>
            <person name="Demir E."/>
            <person name="Dubchak I."/>
            <person name="Gentemann C."/>
            <person name="Eikrem W."/>
            <person name="Gready J.E."/>
            <person name="John U."/>
            <person name="Lanier W."/>
            <person name="Lindquist E.A."/>
            <person name="Lucas S."/>
            <person name="Mayer K.F."/>
            <person name="Moreau H."/>
            <person name="Not F."/>
            <person name="Otillar R."/>
            <person name="Panaud O."/>
            <person name="Pangilinan J."/>
            <person name="Paulsen I."/>
            <person name="Piegu B."/>
            <person name="Poliakov A."/>
            <person name="Robbens S."/>
            <person name="Schmutz J."/>
            <person name="Toulza E."/>
            <person name="Wyss T."/>
            <person name="Zelensky A."/>
            <person name="Zhou K."/>
            <person name="Armbrust E.V."/>
            <person name="Bhattacharya D."/>
            <person name="Goodenough U.W."/>
            <person name="Van de Peer Y."/>
            <person name="Grigoriev I.V."/>
        </authorList>
    </citation>
    <scope>NUCLEOTIDE SEQUENCE [LARGE SCALE GENOMIC DNA]</scope>
    <source>
        <strain evidence="5 6">CCMP1545</strain>
    </source>
</reference>
<feature type="domain" description="CBM20" evidence="4">
    <location>
        <begin position="1"/>
        <end position="97"/>
    </location>
</feature>
<dbReference type="SMART" id="SM01065">
    <property type="entry name" value="CBM_2"/>
    <property type="match status" value="1"/>
</dbReference>
<dbReference type="CDD" id="cd05467">
    <property type="entry name" value="CBM20"/>
    <property type="match status" value="1"/>
</dbReference>
<dbReference type="PANTHER" id="PTHR10357">
    <property type="entry name" value="ALPHA-AMYLASE FAMILY MEMBER"/>
    <property type="match status" value="1"/>
</dbReference>
<dbReference type="Pfam" id="PF00686">
    <property type="entry name" value="CBM_20"/>
    <property type="match status" value="1"/>
</dbReference>
<name>C1MYC2_MICPC</name>
<dbReference type="Gene3D" id="2.60.40.10">
    <property type="entry name" value="Immunoglobulins"/>
    <property type="match status" value="1"/>
</dbReference>
<dbReference type="PROSITE" id="PS51166">
    <property type="entry name" value="CBM20"/>
    <property type="match status" value="1"/>
</dbReference>
<dbReference type="GO" id="GO:2001070">
    <property type="term" value="F:starch binding"/>
    <property type="evidence" value="ECO:0007669"/>
    <property type="project" value="InterPro"/>
</dbReference>
<dbReference type="KEGG" id="mpp:MICPUCDRAFT_34447"/>
<evidence type="ECO:0000256" key="1">
    <source>
        <dbReference type="ARBA" id="ARBA00022801"/>
    </source>
</evidence>
<dbReference type="RefSeq" id="XP_003060257.1">
    <property type="nucleotide sequence ID" value="XM_003060211.1"/>
</dbReference>
<dbReference type="Gene3D" id="3.20.20.80">
    <property type="entry name" value="Glycosidases"/>
    <property type="match status" value="1"/>
</dbReference>
<dbReference type="InterPro" id="IPR013783">
    <property type="entry name" value="Ig-like_fold"/>
</dbReference>
<dbReference type="AlphaFoldDB" id="C1MYC2"/>
<dbReference type="GO" id="GO:0005975">
    <property type="term" value="P:carbohydrate metabolic process"/>
    <property type="evidence" value="ECO:0007669"/>
    <property type="project" value="InterPro"/>
</dbReference>
<evidence type="ECO:0000256" key="2">
    <source>
        <dbReference type="ARBA" id="ARBA00022837"/>
    </source>
</evidence>
<protein>
    <submittedName>
        <fullName evidence="5">Glycoside hydrolase family 13 protein</fullName>
    </submittedName>
</protein>
<dbReference type="SUPFAM" id="SSF49452">
    <property type="entry name" value="Starch-binding domain-like"/>
    <property type="match status" value="1"/>
</dbReference>
<feature type="non-terminal residue" evidence="5">
    <location>
        <position position="565"/>
    </location>
</feature>